<name>A0A139A8P3_GONPJ</name>
<reference evidence="1 2" key="1">
    <citation type="journal article" date="2015" name="Genome Biol. Evol.">
        <title>Phylogenomic analyses indicate that early fungi evolved digesting cell walls of algal ancestors of land plants.</title>
        <authorList>
            <person name="Chang Y."/>
            <person name="Wang S."/>
            <person name="Sekimoto S."/>
            <person name="Aerts A.L."/>
            <person name="Choi C."/>
            <person name="Clum A."/>
            <person name="LaButti K.M."/>
            <person name="Lindquist E.A."/>
            <person name="Yee Ngan C."/>
            <person name="Ohm R.A."/>
            <person name="Salamov A.A."/>
            <person name="Grigoriev I.V."/>
            <person name="Spatafora J.W."/>
            <person name="Berbee M.L."/>
        </authorList>
    </citation>
    <scope>NUCLEOTIDE SEQUENCE [LARGE SCALE GENOMIC DNA]</scope>
    <source>
        <strain evidence="1 2">JEL478</strain>
    </source>
</reference>
<sequence>MHLEAAIREGRFPKLTQVLVSYNTDGREEDDGDSHPVPSLLRDLVHQRSTFPTVSVTVLVWTRFDMQRLRKLYIDKAHAGPVQGIDIVVGGEMQVVVESRVPGGEVVKIWKRMWIF</sequence>
<keyword evidence="2" id="KW-1185">Reference proteome</keyword>
<dbReference type="Proteomes" id="UP000070544">
    <property type="component" value="Unassembled WGS sequence"/>
</dbReference>
<gene>
    <name evidence="1" type="ORF">M427DRAFT_383272</name>
</gene>
<dbReference type="EMBL" id="KQ965781">
    <property type="protein sequence ID" value="KXS13150.1"/>
    <property type="molecule type" value="Genomic_DNA"/>
</dbReference>
<evidence type="ECO:0000313" key="2">
    <source>
        <dbReference type="Proteomes" id="UP000070544"/>
    </source>
</evidence>
<dbReference type="AlphaFoldDB" id="A0A139A8P3"/>
<protein>
    <submittedName>
        <fullName evidence="1">Uncharacterized protein</fullName>
    </submittedName>
</protein>
<proteinExistence type="predicted"/>
<evidence type="ECO:0000313" key="1">
    <source>
        <dbReference type="EMBL" id="KXS13150.1"/>
    </source>
</evidence>
<organism evidence="1 2">
    <name type="scientific">Gonapodya prolifera (strain JEL478)</name>
    <name type="common">Monoblepharis prolifera</name>
    <dbReference type="NCBI Taxonomy" id="1344416"/>
    <lineage>
        <taxon>Eukaryota</taxon>
        <taxon>Fungi</taxon>
        <taxon>Fungi incertae sedis</taxon>
        <taxon>Chytridiomycota</taxon>
        <taxon>Chytridiomycota incertae sedis</taxon>
        <taxon>Monoblepharidomycetes</taxon>
        <taxon>Monoblepharidales</taxon>
        <taxon>Gonapodyaceae</taxon>
        <taxon>Gonapodya</taxon>
    </lineage>
</organism>
<accession>A0A139A8P3</accession>